<reference evidence="1 2" key="1">
    <citation type="submission" date="2020-03" db="EMBL/GenBank/DDBJ databases">
        <title>Draft genome of Streptomyces sp. ventii, isolated from the Axial Seamount in the Pacific Ocean, and resequencing of the two type strains Streptomyces lonarensis strain NCL 716 and Streptomyces bohaiensis strain 11A07.</title>
        <authorList>
            <person name="Loughran R.M."/>
            <person name="Pfannmuller K.M."/>
            <person name="Wasson B.J."/>
            <person name="Deadmond M.C."/>
            <person name="Paddock B.E."/>
            <person name="Koyack M.J."/>
            <person name="Gallegos D.A."/>
            <person name="Mitchell E.A."/>
            <person name="Ushijima B."/>
            <person name="Saw J.H."/>
            <person name="Mcphail K.L."/>
            <person name="Videau P."/>
        </authorList>
    </citation>
    <scope>NUCLEOTIDE SEQUENCE [LARGE SCALE GENOMIC DNA]</scope>
    <source>
        <strain evidence="2">5675061</strain>
    </source>
</reference>
<protein>
    <submittedName>
        <fullName evidence="1">Uncharacterized protein</fullName>
    </submittedName>
</protein>
<gene>
    <name evidence="1" type="ORF">HCJ92_09760</name>
</gene>
<dbReference type="Proteomes" id="UP000746503">
    <property type="component" value="Unassembled WGS sequence"/>
</dbReference>
<sequence>MDHAGPTPYIELDAAQSELLAQLVRADLPAPDGTEASAELLAARGLDPDGFRGTLAGMPLGTVRTTDGTTSVTALGAAVHYRARAEQLELLLSRIGRFAAEHGTTEARFAACVRDLAQETLTPAEAEDRMRGVG</sequence>
<organism evidence="1 2">
    <name type="scientific">Streptomyces spiramenti</name>
    <dbReference type="NCBI Taxonomy" id="2720606"/>
    <lineage>
        <taxon>Bacteria</taxon>
        <taxon>Bacillati</taxon>
        <taxon>Actinomycetota</taxon>
        <taxon>Actinomycetes</taxon>
        <taxon>Kitasatosporales</taxon>
        <taxon>Streptomycetaceae</taxon>
        <taxon>Streptomyces</taxon>
    </lineage>
</organism>
<keyword evidence="2" id="KW-1185">Reference proteome</keyword>
<dbReference type="EMBL" id="JAAVJB010000057">
    <property type="protein sequence ID" value="NJP66564.1"/>
    <property type="molecule type" value="Genomic_DNA"/>
</dbReference>
<dbReference type="RefSeq" id="WP_167933089.1">
    <property type="nucleotide sequence ID" value="NZ_JAAVJB010000057.1"/>
</dbReference>
<comment type="caution">
    <text evidence="1">The sequence shown here is derived from an EMBL/GenBank/DDBJ whole genome shotgun (WGS) entry which is preliminary data.</text>
</comment>
<evidence type="ECO:0000313" key="2">
    <source>
        <dbReference type="Proteomes" id="UP000746503"/>
    </source>
</evidence>
<accession>A0ABX1AHB2</accession>
<proteinExistence type="predicted"/>
<evidence type="ECO:0000313" key="1">
    <source>
        <dbReference type="EMBL" id="NJP66564.1"/>
    </source>
</evidence>
<name>A0ABX1AHB2_9ACTN</name>